<dbReference type="GO" id="GO:0043138">
    <property type="term" value="F:3'-5' DNA helicase activity"/>
    <property type="evidence" value="ECO:0007669"/>
    <property type="project" value="UniProtKB-EC"/>
</dbReference>
<evidence type="ECO:0000256" key="4">
    <source>
        <dbReference type="ARBA" id="ARBA00022806"/>
    </source>
</evidence>
<evidence type="ECO:0000256" key="2">
    <source>
        <dbReference type="ARBA" id="ARBA00022741"/>
    </source>
</evidence>
<keyword evidence="2 11" id="KW-0547">Nucleotide-binding</keyword>
<dbReference type="InterPro" id="IPR027417">
    <property type="entry name" value="P-loop_NTPase"/>
</dbReference>
<dbReference type="OrthoDB" id="6729494at2759"/>
<evidence type="ECO:0000259" key="13">
    <source>
        <dbReference type="PROSITE" id="PS51198"/>
    </source>
</evidence>
<evidence type="ECO:0000256" key="9">
    <source>
        <dbReference type="ARBA" id="ARBA00034808"/>
    </source>
</evidence>
<dbReference type="Pfam" id="PF13361">
    <property type="entry name" value="UvrD_C"/>
    <property type="match status" value="1"/>
</dbReference>
<dbReference type="Gene3D" id="1.10.10.160">
    <property type="match status" value="1"/>
</dbReference>
<feature type="binding site" evidence="11">
    <location>
        <begin position="27"/>
        <end position="34"/>
    </location>
    <ligand>
        <name>ATP</name>
        <dbReference type="ChEBI" id="CHEBI:30616"/>
    </ligand>
</feature>
<dbReference type="GO" id="GO:0005829">
    <property type="term" value="C:cytosol"/>
    <property type="evidence" value="ECO:0007669"/>
    <property type="project" value="TreeGrafter"/>
</dbReference>
<dbReference type="Pfam" id="PF12784">
    <property type="entry name" value="PDDEXK_2"/>
    <property type="match status" value="1"/>
</dbReference>
<dbReference type="PROSITE" id="PS51217">
    <property type="entry name" value="UVRD_HELICASE_CTER"/>
    <property type="match status" value="1"/>
</dbReference>
<dbReference type="GO" id="GO:0016787">
    <property type="term" value="F:hydrolase activity"/>
    <property type="evidence" value="ECO:0007669"/>
    <property type="project" value="UniProtKB-UniRule"/>
</dbReference>
<keyword evidence="12" id="KW-0175">Coiled coil</keyword>
<dbReference type="InterPro" id="IPR000212">
    <property type="entry name" value="DNA_helicase_UvrD/REP"/>
</dbReference>
<proteinExistence type="inferred from homology"/>
<feature type="domain" description="UvrD-like helicase ATP-binding" evidence="13">
    <location>
        <begin position="6"/>
        <end position="284"/>
    </location>
</feature>
<dbReference type="PROSITE" id="PS51198">
    <property type="entry name" value="UVRD_HELICASE_ATP_BIND"/>
    <property type="match status" value="1"/>
</dbReference>
<name>A0A8X6HNL0_TRICU</name>
<dbReference type="InterPro" id="IPR014016">
    <property type="entry name" value="UvrD-like_ATP-bd"/>
</dbReference>
<keyword evidence="16" id="KW-1185">Reference proteome</keyword>
<evidence type="ECO:0000256" key="3">
    <source>
        <dbReference type="ARBA" id="ARBA00022801"/>
    </source>
</evidence>
<organism evidence="15 16">
    <name type="scientific">Trichonephila clavata</name>
    <name type="common">Joro spider</name>
    <name type="synonym">Nephila clavata</name>
    <dbReference type="NCBI Taxonomy" id="2740835"/>
    <lineage>
        <taxon>Eukaryota</taxon>
        <taxon>Metazoa</taxon>
        <taxon>Ecdysozoa</taxon>
        <taxon>Arthropoda</taxon>
        <taxon>Chelicerata</taxon>
        <taxon>Arachnida</taxon>
        <taxon>Araneae</taxon>
        <taxon>Araneomorphae</taxon>
        <taxon>Entelegynae</taxon>
        <taxon>Araneoidea</taxon>
        <taxon>Nephilidae</taxon>
        <taxon>Trichonephila</taxon>
    </lineage>
</organism>
<dbReference type="EMBL" id="BMAO01008861">
    <property type="protein sequence ID" value="GFR26938.1"/>
    <property type="molecule type" value="Genomic_DNA"/>
</dbReference>
<keyword evidence="7" id="KW-0413">Isomerase</keyword>
<dbReference type="NCBIfam" id="TIGR01784">
    <property type="entry name" value="T_den_put_tspse"/>
    <property type="match status" value="1"/>
</dbReference>
<dbReference type="CDD" id="cd18807">
    <property type="entry name" value="SF1_C_UvrD"/>
    <property type="match status" value="1"/>
</dbReference>
<comment type="catalytic activity">
    <reaction evidence="8">
        <text>Couples ATP hydrolysis with the unwinding of duplex DNA by translocating in the 3'-5' direction.</text>
        <dbReference type="EC" id="5.6.2.4"/>
    </reaction>
</comment>
<dbReference type="Pfam" id="PF00580">
    <property type="entry name" value="UvrD-helicase"/>
    <property type="match status" value="1"/>
</dbReference>
<dbReference type="Gene3D" id="3.40.50.300">
    <property type="entry name" value="P-loop containing nucleotide triphosphate hydrolases"/>
    <property type="match status" value="2"/>
</dbReference>
<dbReference type="InterPro" id="IPR014017">
    <property type="entry name" value="DNA_helicase_UvrD-like_C"/>
</dbReference>
<dbReference type="EC" id="5.6.2.4" evidence="9"/>
<evidence type="ECO:0000256" key="5">
    <source>
        <dbReference type="ARBA" id="ARBA00022840"/>
    </source>
</evidence>
<protein>
    <recommendedName>
        <fullName evidence="9">DNA 3'-5' helicase</fullName>
        <ecNumber evidence="9">5.6.2.4</ecNumber>
    </recommendedName>
</protein>
<keyword evidence="6" id="KW-0238">DNA-binding</keyword>
<evidence type="ECO:0000313" key="15">
    <source>
        <dbReference type="EMBL" id="GFR26938.1"/>
    </source>
</evidence>
<evidence type="ECO:0000256" key="12">
    <source>
        <dbReference type="SAM" id="Coils"/>
    </source>
</evidence>
<dbReference type="AlphaFoldDB" id="A0A8X6HNL0"/>
<dbReference type="GO" id="GO:0003677">
    <property type="term" value="F:DNA binding"/>
    <property type="evidence" value="ECO:0007669"/>
    <property type="project" value="UniProtKB-KW"/>
</dbReference>
<evidence type="ECO:0000256" key="8">
    <source>
        <dbReference type="ARBA" id="ARBA00034617"/>
    </source>
</evidence>
<evidence type="ECO:0000256" key="7">
    <source>
        <dbReference type="ARBA" id="ARBA00023235"/>
    </source>
</evidence>
<dbReference type="PANTHER" id="PTHR11070">
    <property type="entry name" value="UVRD / RECB / PCRA DNA HELICASE FAMILY MEMBER"/>
    <property type="match status" value="1"/>
</dbReference>
<evidence type="ECO:0000256" key="6">
    <source>
        <dbReference type="ARBA" id="ARBA00023125"/>
    </source>
</evidence>
<evidence type="ECO:0000256" key="1">
    <source>
        <dbReference type="ARBA" id="ARBA00009922"/>
    </source>
</evidence>
<dbReference type="Gene3D" id="1.10.486.10">
    <property type="entry name" value="PCRA, domain 4"/>
    <property type="match status" value="1"/>
</dbReference>
<dbReference type="GO" id="GO:0005524">
    <property type="term" value="F:ATP binding"/>
    <property type="evidence" value="ECO:0007669"/>
    <property type="project" value="UniProtKB-UniRule"/>
</dbReference>
<dbReference type="SUPFAM" id="SSF52540">
    <property type="entry name" value="P-loop containing nucleoside triphosphate hydrolases"/>
    <property type="match status" value="1"/>
</dbReference>
<dbReference type="Proteomes" id="UP000887116">
    <property type="component" value="Unassembled WGS sequence"/>
</dbReference>
<feature type="domain" description="UvrD-like helicase C-terminal" evidence="14">
    <location>
        <begin position="285"/>
        <end position="549"/>
    </location>
</feature>
<dbReference type="InterPro" id="IPR010106">
    <property type="entry name" value="RpnA"/>
</dbReference>
<dbReference type="CDD" id="cd17932">
    <property type="entry name" value="DEXQc_UvrD"/>
    <property type="match status" value="1"/>
</dbReference>
<accession>A0A8X6HNL0</accession>
<reference evidence="15" key="1">
    <citation type="submission" date="2020-07" db="EMBL/GenBank/DDBJ databases">
        <title>Multicomponent nature underlies the extraordinary mechanical properties of spider dragline silk.</title>
        <authorList>
            <person name="Kono N."/>
            <person name="Nakamura H."/>
            <person name="Mori M."/>
            <person name="Yoshida Y."/>
            <person name="Ohtoshi R."/>
            <person name="Malay A.D."/>
            <person name="Moran D.A.P."/>
            <person name="Tomita M."/>
            <person name="Numata K."/>
            <person name="Arakawa K."/>
        </authorList>
    </citation>
    <scope>NUCLEOTIDE SEQUENCE</scope>
</reference>
<dbReference type="PANTHER" id="PTHR11070:SF2">
    <property type="entry name" value="ATP-DEPENDENT DNA HELICASE SRS2"/>
    <property type="match status" value="1"/>
</dbReference>
<dbReference type="FunFam" id="1.10.486.10:FF:000003">
    <property type="entry name" value="ATP-dependent DNA helicase"/>
    <property type="match status" value="1"/>
</dbReference>
<dbReference type="GO" id="GO:0033202">
    <property type="term" value="C:DNA helicase complex"/>
    <property type="evidence" value="ECO:0007669"/>
    <property type="project" value="TreeGrafter"/>
</dbReference>
<sequence length="892" mass="102938">MNDYLSLLNPEQQSAVTNIDGPVLILAGAGTGKTRTITSRIAHIIRNGHAYSDEILAVTFTNKAANEMVSRVLELTGTNIPWLGTFHAIAAKILRLHAEIVGLNPNFTIIGVDDQLQVIKNIINEINPDYLSEKCKTIMNIIQQWKEKCLLPSEVEDIQSFRPVYVTALKVYHQYQERLKFLNSVDFGDLLLYNIQLFNQKTEVLSYYQNKFKYVMVDEYQDTNAIQYLWLKYLAKEHSNICCVGDDDQSIYSWRGAEVENILKFSDDFKNAKTVKLECNYRSTSHILATASYVINHNKTRLEKKLWTTNIEGEKVNLIKLWDGKAEARFISEQILKLNKYRFSDIAVLVRATFQTRVLEEYFIKYSIPYKIISGVKFYERQEVRDIIAYLRLVTNNNDDLAFERIVNRPKRSIGATTLKKIYTTAQDNKISFFEAAKILVNSNQVTERIKLSLNDFLNKIKAWEEIVSVKPLHEFVKIVANQSGYIEMLENEEVTGLARIENVKELISSLKNFDNATTFLEHISLVMEVDNMNNDDTVYVMTLHAAKGLEFPCVFLPGWEEGLFPHQRSFEDKSGKALEEERRLAYVGITRAKERLIISCADRREINNQWQPMCTSRFIKELPRKNVEWELVLLPEEVDYISTHNIRDIKTNGHYLKDFQFVFIELPKFAKNKVEQLESIVERWCFFFKYAEETTEEDLKEIAEKAPIIKLAYDELDKFRWNEKDLVAYEERIMDLRKEEAILEYRLDLAEEKGIQKGIEKGKIEGKIEVAKAMLANNVDVNTIVKFTGLSITISVATKINSATAKTVVEYLSCSKNQVRYIPVVKVSIARNCGVPKSVITSISTKDNPAIIDGRMEGMMTENRLFNEENPSVDAIVTELLTFFRLERTNI</sequence>
<keyword evidence="4 11" id="KW-0347">Helicase</keyword>
<feature type="coiled-coil region" evidence="12">
    <location>
        <begin position="727"/>
        <end position="754"/>
    </location>
</feature>
<keyword evidence="3 11" id="KW-0378">Hydrolase</keyword>
<comment type="catalytic activity">
    <reaction evidence="10">
        <text>ATP + H2O = ADP + phosphate + H(+)</text>
        <dbReference type="Rhea" id="RHEA:13065"/>
        <dbReference type="ChEBI" id="CHEBI:15377"/>
        <dbReference type="ChEBI" id="CHEBI:15378"/>
        <dbReference type="ChEBI" id="CHEBI:30616"/>
        <dbReference type="ChEBI" id="CHEBI:43474"/>
        <dbReference type="ChEBI" id="CHEBI:456216"/>
        <dbReference type="EC" id="5.6.2.4"/>
    </reaction>
</comment>
<evidence type="ECO:0000256" key="11">
    <source>
        <dbReference type="PROSITE-ProRule" id="PRU00560"/>
    </source>
</evidence>
<gene>
    <name evidence="15" type="primary">uvrD</name>
    <name evidence="15" type="ORF">TNCT_605211</name>
</gene>
<dbReference type="InterPro" id="IPR013986">
    <property type="entry name" value="DExx_box_DNA_helicase_dom_sf"/>
</dbReference>
<evidence type="ECO:0000313" key="16">
    <source>
        <dbReference type="Proteomes" id="UP000887116"/>
    </source>
</evidence>
<evidence type="ECO:0000256" key="10">
    <source>
        <dbReference type="ARBA" id="ARBA00048988"/>
    </source>
</evidence>
<evidence type="ECO:0000259" key="14">
    <source>
        <dbReference type="PROSITE" id="PS51217"/>
    </source>
</evidence>
<comment type="similarity">
    <text evidence="1">Belongs to the helicase family. UvrD subfamily.</text>
</comment>
<dbReference type="GO" id="GO:0000725">
    <property type="term" value="P:recombinational repair"/>
    <property type="evidence" value="ECO:0007669"/>
    <property type="project" value="TreeGrafter"/>
</dbReference>
<comment type="caution">
    <text evidence="15">The sequence shown here is derived from an EMBL/GenBank/DDBJ whole genome shotgun (WGS) entry which is preliminary data.</text>
</comment>
<keyword evidence="5 11" id="KW-0067">ATP-binding</keyword>